<feature type="compositionally biased region" description="Basic residues" evidence="1">
    <location>
        <begin position="25"/>
        <end position="41"/>
    </location>
</feature>
<gene>
    <name evidence="3" type="ORF">NCTC11091_01937</name>
</gene>
<dbReference type="Proteomes" id="UP000255193">
    <property type="component" value="Unassembled WGS sequence"/>
</dbReference>
<evidence type="ECO:0000313" key="3">
    <source>
        <dbReference type="EMBL" id="STY96127.1"/>
    </source>
</evidence>
<reference evidence="3 4" key="1">
    <citation type="submission" date="2018-06" db="EMBL/GenBank/DDBJ databases">
        <authorList>
            <consortium name="Pathogen Informatics"/>
            <person name="Doyle S."/>
        </authorList>
    </citation>
    <scope>NUCLEOTIDE SEQUENCE [LARGE SCALE GENOMIC DNA]</scope>
    <source>
        <strain evidence="3 4">NCTC11091</strain>
    </source>
</reference>
<proteinExistence type="predicted"/>
<keyword evidence="2" id="KW-1133">Transmembrane helix</keyword>
<sequence length="229" mass="25983">MRRLPHLLHKSKTKPTSDAQDRRVHCPFHHGAQHNHAHHAATRNDRTKHDQQPYTHTKHDQQPYTHTKHADKKSHNKPKKQATKRSRHPIAKTLLGLTAFGVGAGVATTAAMIGGAVAGVRYIKRQMHDRRVPLRDFRGLEATNLYRGRAHRDAHSFTLTTPSKTYALDDPMAIIDHLAREQGIDTPFYDIEVCVFARVSRKGKFGYLGHLDYELTVVGRPKGDIQLVR</sequence>
<evidence type="ECO:0000313" key="4">
    <source>
        <dbReference type="Proteomes" id="UP000255193"/>
    </source>
</evidence>
<feature type="compositionally biased region" description="Basic and acidic residues" evidence="1">
    <location>
        <begin position="42"/>
        <end position="61"/>
    </location>
</feature>
<protein>
    <submittedName>
        <fullName evidence="3">Uncharacterized protein</fullName>
    </submittedName>
</protein>
<feature type="transmembrane region" description="Helical" evidence="2">
    <location>
        <begin position="94"/>
        <end position="123"/>
    </location>
</feature>
<accession>A0A378QA98</accession>
<evidence type="ECO:0000256" key="2">
    <source>
        <dbReference type="SAM" id="Phobius"/>
    </source>
</evidence>
<name>A0A378QA98_9GAMM</name>
<feature type="region of interest" description="Disordered" evidence="1">
    <location>
        <begin position="1"/>
        <end position="89"/>
    </location>
</feature>
<dbReference type="EMBL" id="UGQA01000001">
    <property type="protein sequence ID" value="STY96127.1"/>
    <property type="molecule type" value="Genomic_DNA"/>
</dbReference>
<feature type="compositionally biased region" description="Basic residues" evidence="1">
    <location>
        <begin position="66"/>
        <end position="89"/>
    </location>
</feature>
<keyword evidence="2" id="KW-0812">Transmembrane</keyword>
<feature type="compositionally biased region" description="Basic residues" evidence="1">
    <location>
        <begin position="1"/>
        <end position="13"/>
    </location>
</feature>
<keyword evidence="2" id="KW-0472">Membrane</keyword>
<dbReference type="AlphaFoldDB" id="A0A378QA98"/>
<evidence type="ECO:0000256" key="1">
    <source>
        <dbReference type="SAM" id="MobiDB-lite"/>
    </source>
</evidence>
<organism evidence="3 4">
    <name type="scientific">Faucicola atlantae</name>
    <dbReference type="NCBI Taxonomy" id="34059"/>
    <lineage>
        <taxon>Bacteria</taxon>
        <taxon>Pseudomonadati</taxon>
        <taxon>Pseudomonadota</taxon>
        <taxon>Gammaproteobacteria</taxon>
        <taxon>Moraxellales</taxon>
        <taxon>Moraxellaceae</taxon>
        <taxon>Faucicola</taxon>
    </lineage>
</organism>
<dbReference type="RefSeq" id="WP_067057366.1">
    <property type="nucleotide sequence ID" value="NZ_MXAO01000002.1"/>
</dbReference>